<keyword evidence="3" id="KW-0645">Protease</keyword>
<dbReference type="InterPro" id="IPR011356">
    <property type="entry name" value="Leucine_aapep/pepB"/>
</dbReference>
<gene>
    <name evidence="7" type="ORF">L9F63_027022</name>
</gene>
<accession>A0AAD8EPG0</accession>
<dbReference type="InterPro" id="IPR000819">
    <property type="entry name" value="Peptidase_M17_C"/>
</dbReference>
<dbReference type="Proteomes" id="UP001233999">
    <property type="component" value="Unassembled WGS sequence"/>
</dbReference>
<dbReference type="EMBL" id="JASPKZ010001831">
    <property type="protein sequence ID" value="KAJ9597087.1"/>
    <property type="molecule type" value="Genomic_DNA"/>
</dbReference>
<dbReference type="AlphaFoldDB" id="A0AAD8EPG0"/>
<protein>
    <recommendedName>
        <fullName evidence="6">Cytosol aminopeptidase domain-containing protein</fullName>
    </recommendedName>
</protein>
<dbReference type="GO" id="GO:0005737">
    <property type="term" value="C:cytoplasm"/>
    <property type="evidence" value="ECO:0007669"/>
    <property type="project" value="InterPro"/>
</dbReference>
<feature type="transmembrane region" description="Helical" evidence="5">
    <location>
        <begin position="12"/>
        <end position="37"/>
    </location>
</feature>
<evidence type="ECO:0000256" key="4">
    <source>
        <dbReference type="ARBA" id="ARBA00022801"/>
    </source>
</evidence>
<reference evidence="7" key="2">
    <citation type="submission" date="2023-05" db="EMBL/GenBank/DDBJ databases">
        <authorList>
            <person name="Fouks B."/>
        </authorList>
    </citation>
    <scope>NUCLEOTIDE SEQUENCE</scope>
    <source>
        <strain evidence="7">Stay&amp;Tobe</strain>
        <tissue evidence="7">Testes</tissue>
    </source>
</reference>
<sequence length="190" mass="20650">MAEYKGDLAGGAIAIAAMRAIAVFQLPINVICLVPLCENAISGKSIRPGDVVFTCRHKTIQIANPDHEGRLEPRLLITISTQTSGVRAALGATGTVTGDRVWRLPLWKFFCEKLVDLMNADITNKGNEPSSGACFIKEFVPACCEWIHFDITAVALKCDGREDTYYTEGLMTGRPNPYHRAAPVPSLLSS</sequence>
<dbReference type="SUPFAM" id="SSF53187">
    <property type="entry name" value="Zn-dependent exopeptidases"/>
    <property type="match status" value="1"/>
</dbReference>
<dbReference type="PANTHER" id="PTHR11963:SF23">
    <property type="entry name" value="CYTOSOL AMINOPEPTIDASE"/>
    <property type="match status" value="1"/>
</dbReference>
<evidence type="ECO:0000256" key="2">
    <source>
        <dbReference type="ARBA" id="ARBA00022438"/>
    </source>
</evidence>
<feature type="domain" description="Cytosol aminopeptidase" evidence="6">
    <location>
        <begin position="81"/>
        <end position="175"/>
    </location>
</feature>
<dbReference type="GO" id="GO:0070006">
    <property type="term" value="F:metalloaminopeptidase activity"/>
    <property type="evidence" value="ECO:0007669"/>
    <property type="project" value="InterPro"/>
</dbReference>
<evidence type="ECO:0000256" key="3">
    <source>
        <dbReference type="ARBA" id="ARBA00022670"/>
    </source>
</evidence>
<dbReference type="PANTHER" id="PTHR11963">
    <property type="entry name" value="LEUCINE AMINOPEPTIDASE-RELATED"/>
    <property type="match status" value="1"/>
</dbReference>
<dbReference type="PRINTS" id="PR00481">
    <property type="entry name" value="LAMNOPPTDASE"/>
</dbReference>
<evidence type="ECO:0000256" key="5">
    <source>
        <dbReference type="SAM" id="Phobius"/>
    </source>
</evidence>
<keyword evidence="5" id="KW-0472">Membrane</keyword>
<comment type="similarity">
    <text evidence="1">Belongs to the peptidase M17 family.</text>
</comment>
<evidence type="ECO:0000259" key="6">
    <source>
        <dbReference type="Pfam" id="PF00883"/>
    </source>
</evidence>
<dbReference type="Gene3D" id="3.40.630.10">
    <property type="entry name" value="Zn peptidases"/>
    <property type="match status" value="1"/>
</dbReference>
<keyword evidence="2" id="KW-0031">Aminopeptidase</keyword>
<evidence type="ECO:0000313" key="8">
    <source>
        <dbReference type="Proteomes" id="UP001233999"/>
    </source>
</evidence>
<dbReference type="Pfam" id="PF00883">
    <property type="entry name" value="Peptidase_M17"/>
    <property type="match status" value="2"/>
</dbReference>
<name>A0AAD8EPG0_DIPPU</name>
<evidence type="ECO:0000256" key="1">
    <source>
        <dbReference type="ARBA" id="ARBA00009528"/>
    </source>
</evidence>
<proteinExistence type="inferred from homology"/>
<comment type="caution">
    <text evidence="7">The sequence shown here is derived from an EMBL/GenBank/DDBJ whole genome shotgun (WGS) entry which is preliminary data.</text>
</comment>
<keyword evidence="5" id="KW-1133">Transmembrane helix</keyword>
<keyword evidence="4" id="KW-0378">Hydrolase</keyword>
<keyword evidence="5" id="KW-0812">Transmembrane</keyword>
<organism evidence="7 8">
    <name type="scientific">Diploptera punctata</name>
    <name type="common">Pacific beetle cockroach</name>
    <dbReference type="NCBI Taxonomy" id="6984"/>
    <lineage>
        <taxon>Eukaryota</taxon>
        <taxon>Metazoa</taxon>
        <taxon>Ecdysozoa</taxon>
        <taxon>Arthropoda</taxon>
        <taxon>Hexapoda</taxon>
        <taxon>Insecta</taxon>
        <taxon>Pterygota</taxon>
        <taxon>Neoptera</taxon>
        <taxon>Polyneoptera</taxon>
        <taxon>Dictyoptera</taxon>
        <taxon>Blattodea</taxon>
        <taxon>Blaberoidea</taxon>
        <taxon>Blaberidae</taxon>
        <taxon>Diplopterinae</taxon>
        <taxon>Diploptera</taxon>
    </lineage>
</organism>
<evidence type="ECO:0000313" key="7">
    <source>
        <dbReference type="EMBL" id="KAJ9597087.1"/>
    </source>
</evidence>
<reference evidence="7" key="1">
    <citation type="journal article" date="2023" name="IScience">
        <title>Live-bearing cockroach genome reveals convergent evolutionary mechanisms linked to viviparity in insects and beyond.</title>
        <authorList>
            <person name="Fouks B."/>
            <person name="Harrison M.C."/>
            <person name="Mikhailova A.A."/>
            <person name="Marchal E."/>
            <person name="English S."/>
            <person name="Carruthers M."/>
            <person name="Jennings E.C."/>
            <person name="Chiamaka E.L."/>
            <person name="Frigard R.A."/>
            <person name="Pippel M."/>
            <person name="Attardo G.M."/>
            <person name="Benoit J.B."/>
            <person name="Bornberg-Bauer E."/>
            <person name="Tobe S.S."/>
        </authorList>
    </citation>
    <scope>NUCLEOTIDE SEQUENCE</scope>
    <source>
        <strain evidence="7">Stay&amp;Tobe</strain>
    </source>
</reference>
<dbReference type="GO" id="GO:0006508">
    <property type="term" value="P:proteolysis"/>
    <property type="evidence" value="ECO:0007669"/>
    <property type="project" value="UniProtKB-KW"/>
</dbReference>
<feature type="domain" description="Cytosol aminopeptidase" evidence="6">
    <location>
        <begin position="1"/>
        <end position="71"/>
    </location>
</feature>
<keyword evidence="8" id="KW-1185">Reference proteome</keyword>
<dbReference type="GO" id="GO:0030145">
    <property type="term" value="F:manganese ion binding"/>
    <property type="evidence" value="ECO:0007669"/>
    <property type="project" value="InterPro"/>
</dbReference>